<dbReference type="Pfam" id="PF05033">
    <property type="entry name" value="Pre-SET"/>
    <property type="match status" value="1"/>
</dbReference>
<proteinExistence type="predicted"/>
<dbReference type="SUPFAM" id="SSF48239">
    <property type="entry name" value="Terpenoid cyclases/Protein prenyltransferases"/>
    <property type="match status" value="1"/>
</dbReference>
<dbReference type="GO" id="GO:0005634">
    <property type="term" value="C:nucleus"/>
    <property type="evidence" value="ECO:0007669"/>
    <property type="project" value="InterPro"/>
</dbReference>
<dbReference type="InterPro" id="IPR008930">
    <property type="entry name" value="Terpenoid_cyclase/PrenylTrfase"/>
</dbReference>
<evidence type="ECO:0000313" key="3">
    <source>
        <dbReference type="Proteomes" id="UP000238479"/>
    </source>
</evidence>
<name>A0A2P6PGL2_ROSCH</name>
<keyword evidence="2" id="KW-0489">Methyltransferase</keyword>
<dbReference type="PROSITE" id="PS50867">
    <property type="entry name" value="PRE_SET"/>
    <property type="match status" value="1"/>
</dbReference>
<dbReference type="InterPro" id="IPR051357">
    <property type="entry name" value="H3K9_HMTase_SUVAR3-9"/>
</dbReference>
<evidence type="ECO:0000313" key="2">
    <source>
        <dbReference type="EMBL" id="PRQ21076.1"/>
    </source>
</evidence>
<dbReference type="Gene3D" id="1.50.10.20">
    <property type="match status" value="1"/>
</dbReference>
<dbReference type="AlphaFoldDB" id="A0A2P6PGL2"/>
<accession>A0A2P6PGL2</accession>
<dbReference type="SUPFAM" id="SSF82199">
    <property type="entry name" value="SET domain"/>
    <property type="match status" value="1"/>
</dbReference>
<comment type="caution">
    <text evidence="2">The sequence shown here is derived from an EMBL/GenBank/DDBJ whole genome shotgun (WGS) entry which is preliminary data.</text>
</comment>
<dbReference type="Gene3D" id="1.25.40.10">
    <property type="entry name" value="Tetratricopeptide repeat domain"/>
    <property type="match status" value="1"/>
</dbReference>
<dbReference type="Gramene" id="PRQ21076">
    <property type="protein sequence ID" value="PRQ21076"/>
    <property type="gene ID" value="RchiOBHm_Chr7g0235151"/>
</dbReference>
<dbReference type="STRING" id="74649.A0A2P6PGL2"/>
<organism evidence="2 3">
    <name type="scientific">Rosa chinensis</name>
    <name type="common">China rose</name>
    <dbReference type="NCBI Taxonomy" id="74649"/>
    <lineage>
        <taxon>Eukaryota</taxon>
        <taxon>Viridiplantae</taxon>
        <taxon>Streptophyta</taxon>
        <taxon>Embryophyta</taxon>
        <taxon>Tracheophyta</taxon>
        <taxon>Spermatophyta</taxon>
        <taxon>Magnoliopsida</taxon>
        <taxon>eudicotyledons</taxon>
        <taxon>Gunneridae</taxon>
        <taxon>Pentapetalae</taxon>
        <taxon>rosids</taxon>
        <taxon>fabids</taxon>
        <taxon>Rosales</taxon>
        <taxon>Rosaceae</taxon>
        <taxon>Rosoideae</taxon>
        <taxon>Rosoideae incertae sedis</taxon>
        <taxon>Rosa</taxon>
    </lineage>
</organism>
<evidence type="ECO:0000259" key="1">
    <source>
        <dbReference type="PROSITE" id="PS50867"/>
    </source>
</evidence>
<keyword evidence="2" id="KW-0808">Transferase</keyword>
<dbReference type="GO" id="GO:0032259">
    <property type="term" value="P:methylation"/>
    <property type="evidence" value="ECO:0007669"/>
    <property type="project" value="UniProtKB-KW"/>
</dbReference>
<reference evidence="2 3" key="1">
    <citation type="journal article" date="2018" name="Nat. Genet.">
        <title>The Rosa genome provides new insights in the design of modern roses.</title>
        <authorList>
            <person name="Bendahmane M."/>
        </authorList>
    </citation>
    <scope>NUCLEOTIDE SEQUENCE [LARGE SCALE GENOMIC DNA]</scope>
    <source>
        <strain evidence="3">cv. Old Blush</strain>
    </source>
</reference>
<sequence length="305" mass="33495">MMVVFVTGAWDHAKLLQSLKAYQNAEKDERMKSNPDLYFNCATVNKYLDNYEMALTGFEAAALKDPGLNATEEVQKIVNLLDKLDNFLRGHARSKRLASLASSLAVVNCYMYCKSIQVAQNVKLPRDATGCNCKGSCVDSKTCQCAKLNGSDFPYVHCDGGRLIEAKDVVFECGPKCGCGPSVSTVLLRRGSSTDLRLCFTTAILDVLQILMLRGTGLFFTAFALHFKCASWTLKMEEDRPNDACDAYHTYFGVAGPSLLEYQMVKPTSPAYALPVDVVNMVILASIKELRLKAAGALFSLICEV</sequence>
<dbReference type="InterPro" id="IPR046341">
    <property type="entry name" value="SET_dom_sf"/>
</dbReference>
<gene>
    <name evidence="2" type="ORF">RchiOBHm_Chr7g0235151</name>
</gene>
<dbReference type="InterPro" id="IPR007728">
    <property type="entry name" value="Pre-SET_dom"/>
</dbReference>
<dbReference type="EC" id="2.1.1.43" evidence="2"/>
<dbReference type="SMART" id="SM00468">
    <property type="entry name" value="PreSET"/>
    <property type="match status" value="1"/>
</dbReference>
<dbReference type="GO" id="GO:0008270">
    <property type="term" value="F:zinc ion binding"/>
    <property type="evidence" value="ECO:0007669"/>
    <property type="project" value="InterPro"/>
</dbReference>
<dbReference type="PANTHER" id="PTHR45660:SF94">
    <property type="entry name" value="HISTONE-LYSINE N-METHYLTRANSFERASE, H3 LYSINE-9 SPECIFIC SUVH4"/>
    <property type="match status" value="1"/>
</dbReference>
<dbReference type="EMBL" id="PDCK01000045">
    <property type="protein sequence ID" value="PRQ21076.1"/>
    <property type="molecule type" value="Genomic_DNA"/>
</dbReference>
<protein>
    <submittedName>
        <fullName evidence="2">Putative histone-lysine N-methyltransferase</fullName>
        <ecNumber evidence="2">2.1.1.43</ecNumber>
    </submittedName>
</protein>
<dbReference type="Proteomes" id="UP000238479">
    <property type="component" value="Chromosome 7"/>
</dbReference>
<dbReference type="GO" id="GO:0042054">
    <property type="term" value="F:histone methyltransferase activity"/>
    <property type="evidence" value="ECO:0007669"/>
    <property type="project" value="InterPro"/>
</dbReference>
<keyword evidence="3" id="KW-1185">Reference proteome</keyword>
<dbReference type="InterPro" id="IPR011990">
    <property type="entry name" value="TPR-like_helical_dom_sf"/>
</dbReference>
<dbReference type="GO" id="GO:0003690">
    <property type="term" value="F:double-stranded DNA binding"/>
    <property type="evidence" value="ECO:0007669"/>
    <property type="project" value="TreeGrafter"/>
</dbReference>
<feature type="domain" description="Pre-SET" evidence="1">
    <location>
        <begin position="129"/>
        <end position="191"/>
    </location>
</feature>
<dbReference type="Gene3D" id="2.170.270.10">
    <property type="entry name" value="SET domain"/>
    <property type="match status" value="1"/>
</dbReference>
<dbReference type="PANTHER" id="PTHR45660">
    <property type="entry name" value="HISTONE-LYSINE N-METHYLTRANSFERASE SETMAR"/>
    <property type="match status" value="1"/>
</dbReference>